<evidence type="ECO:0000313" key="3">
    <source>
        <dbReference type="Proteomes" id="UP001497497"/>
    </source>
</evidence>
<comment type="caution">
    <text evidence="2">The sequence shown here is derived from an EMBL/GenBank/DDBJ whole genome shotgun (WGS) entry which is preliminary data.</text>
</comment>
<dbReference type="Proteomes" id="UP001497497">
    <property type="component" value="Unassembled WGS sequence"/>
</dbReference>
<dbReference type="AlphaFoldDB" id="A0AAV2HG56"/>
<reference evidence="2 3" key="1">
    <citation type="submission" date="2024-04" db="EMBL/GenBank/DDBJ databases">
        <authorList>
            <consortium name="Genoscope - CEA"/>
            <person name="William W."/>
        </authorList>
    </citation>
    <scope>NUCLEOTIDE SEQUENCE [LARGE SCALE GENOMIC DNA]</scope>
</reference>
<evidence type="ECO:0000256" key="1">
    <source>
        <dbReference type="SAM" id="Phobius"/>
    </source>
</evidence>
<keyword evidence="1" id="KW-1133">Transmembrane helix</keyword>
<keyword evidence="1" id="KW-0472">Membrane</keyword>
<name>A0AAV2HG56_LYMST</name>
<protein>
    <submittedName>
        <fullName evidence="2">Uncharacterized protein</fullName>
    </submittedName>
</protein>
<accession>A0AAV2HG56</accession>
<keyword evidence="3" id="KW-1185">Reference proteome</keyword>
<evidence type="ECO:0000313" key="2">
    <source>
        <dbReference type="EMBL" id="CAL1532941.1"/>
    </source>
</evidence>
<gene>
    <name evidence="2" type="ORF">GSLYS_00006959001</name>
</gene>
<feature type="transmembrane region" description="Helical" evidence="1">
    <location>
        <begin position="9"/>
        <end position="28"/>
    </location>
</feature>
<keyword evidence="1" id="KW-0812">Transmembrane</keyword>
<organism evidence="2 3">
    <name type="scientific">Lymnaea stagnalis</name>
    <name type="common">Great pond snail</name>
    <name type="synonym">Helix stagnalis</name>
    <dbReference type="NCBI Taxonomy" id="6523"/>
    <lineage>
        <taxon>Eukaryota</taxon>
        <taxon>Metazoa</taxon>
        <taxon>Spiralia</taxon>
        <taxon>Lophotrochozoa</taxon>
        <taxon>Mollusca</taxon>
        <taxon>Gastropoda</taxon>
        <taxon>Heterobranchia</taxon>
        <taxon>Euthyneura</taxon>
        <taxon>Panpulmonata</taxon>
        <taxon>Hygrophila</taxon>
        <taxon>Lymnaeoidea</taxon>
        <taxon>Lymnaeidae</taxon>
        <taxon>Lymnaea</taxon>
    </lineage>
</organism>
<proteinExistence type="predicted"/>
<dbReference type="EMBL" id="CAXITT010000129">
    <property type="protein sequence ID" value="CAL1532941.1"/>
    <property type="molecule type" value="Genomic_DNA"/>
</dbReference>
<feature type="transmembrane region" description="Helical" evidence="1">
    <location>
        <begin position="261"/>
        <end position="282"/>
    </location>
</feature>
<sequence length="283" mass="32120">MYQFLTTKFFSILILVIFDFLLSLHIHLDKVKQEHCLTKCTNGLIGGLDTAIFKSEVNRSEDPQAKYVYYQIGGGNETKFKTVCQLDLTKDCNLIAYSELCTCRYKDINVINLNISLAVQEHDNGTKLRGAVVRSNDSEPIYSELQELPIIYASDDTTGHLIINQEPIEMNSDLVKQFNGRELFIEYSCSSQGNPCVIEISTNDSNYKVEGKEHAVYYKSYNKSEVVIVTIRRALCSLVGKITTLRLEIHMNYQQAPKQDISIWGIVSTIFNIIFGIIIVYLG</sequence>